<dbReference type="AlphaFoldDB" id="A0A091ECT9"/>
<name>A0A091ECT9_FUKDA</name>
<reference evidence="1 2" key="1">
    <citation type="submission" date="2013-11" db="EMBL/GenBank/DDBJ databases">
        <title>The Damaraland mole rat (Fukomys damarensis) genome and evolution of African mole rats.</title>
        <authorList>
            <person name="Gladyshev V.N."/>
            <person name="Fang X."/>
        </authorList>
    </citation>
    <scope>NUCLEOTIDE SEQUENCE [LARGE SCALE GENOMIC DNA]</scope>
    <source>
        <tissue evidence="1">Liver</tissue>
    </source>
</reference>
<evidence type="ECO:0000313" key="1">
    <source>
        <dbReference type="EMBL" id="KFO33126.1"/>
    </source>
</evidence>
<dbReference type="EMBL" id="KN122104">
    <property type="protein sequence ID" value="KFO33126.1"/>
    <property type="molecule type" value="Genomic_DNA"/>
</dbReference>
<sequence>MVLGVEDSPEDCCKEHKRTREEDGMLLIFLEKLAKAGFPDMNSAFLIVRGARVLAVTGMAAALVRGALLFSSCFASWLQARSRSLVAQTLHPTGAGFLASTTGLGASPLKILDPNIESCLPYEGHPSSPVQSMCAVWVWPWGRHCSGHGLADPPHSWGDGTDLARPAAAGCRPQVSYRLLSVSLAAKRALLWSPGAVDHTALTSPAAPQAQPLD</sequence>
<dbReference type="Proteomes" id="UP000028990">
    <property type="component" value="Unassembled WGS sequence"/>
</dbReference>
<keyword evidence="2" id="KW-1185">Reference proteome</keyword>
<organism evidence="1 2">
    <name type="scientific">Fukomys damarensis</name>
    <name type="common">Damaraland mole rat</name>
    <name type="synonym">Cryptomys damarensis</name>
    <dbReference type="NCBI Taxonomy" id="885580"/>
    <lineage>
        <taxon>Eukaryota</taxon>
        <taxon>Metazoa</taxon>
        <taxon>Chordata</taxon>
        <taxon>Craniata</taxon>
        <taxon>Vertebrata</taxon>
        <taxon>Euteleostomi</taxon>
        <taxon>Mammalia</taxon>
        <taxon>Eutheria</taxon>
        <taxon>Euarchontoglires</taxon>
        <taxon>Glires</taxon>
        <taxon>Rodentia</taxon>
        <taxon>Hystricomorpha</taxon>
        <taxon>Bathyergidae</taxon>
        <taxon>Fukomys</taxon>
    </lineage>
</organism>
<gene>
    <name evidence="1" type="ORF">H920_05314</name>
</gene>
<evidence type="ECO:0000313" key="2">
    <source>
        <dbReference type="Proteomes" id="UP000028990"/>
    </source>
</evidence>
<protein>
    <submittedName>
        <fullName evidence="1">Uncharacterized protein</fullName>
    </submittedName>
</protein>
<accession>A0A091ECT9</accession>
<proteinExistence type="predicted"/>